<dbReference type="GO" id="GO:0005524">
    <property type="term" value="F:ATP binding"/>
    <property type="evidence" value="ECO:0007669"/>
    <property type="project" value="UniProtKB-KW"/>
</dbReference>
<evidence type="ECO:0000256" key="6">
    <source>
        <dbReference type="ARBA" id="ARBA00022777"/>
    </source>
</evidence>
<evidence type="ECO:0000256" key="8">
    <source>
        <dbReference type="ARBA" id="ARBA00023012"/>
    </source>
</evidence>
<keyword evidence="8" id="KW-0902">Two-component regulatory system</keyword>
<dbReference type="InterPro" id="IPR011006">
    <property type="entry name" value="CheY-like_superfamily"/>
</dbReference>
<dbReference type="FunFam" id="2.60.40.10:FF:000791">
    <property type="entry name" value="Two-component system sensor histidine kinase/response regulator"/>
    <property type="match status" value="1"/>
</dbReference>
<dbReference type="EMBL" id="FUZU01000001">
    <property type="protein sequence ID" value="SKC63295.1"/>
    <property type="molecule type" value="Genomic_DNA"/>
</dbReference>
<evidence type="ECO:0000256" key="3">
    <source>
        <dbReference type="ARBA" id="ARBA00022553"/>
    </source>
</evidence>
<dbReference type="InterPro" id="IPR036097">
    <property type="entry name" value="HisK_dim/P_sf"/>
</dbReference>
<dbReference type="STRING" id="688867.SAMN05660236_2209"/>
<evidence type="ECO:0000259" key="14">
    <source>
        <dbReference type="PROSITE" id="PS50110"/>
    </source>
</evidence>
<dbReference type="Gene3D" id="3.30.565.10">
    <property type="entry name" value="Histidine kinase-like ATPase, C-terminal domain"/>
    <property type="match status" value="1"/>
</dbReference>
<dbReference type="InterPro" id="IPR005467">
    <property type="entry name" value="His_kinase_dom"/>
</dbReference>
<dbReference type="CDD" id="cd17546">
    <property type="entry name" value="REC_hyHK_CKI1_RcsC-like"/>
    <property type="match status" value="1"/>
</dbReference>
<dbReference type="FunFam" id="3.30.565.10:FF:000010">
    <property type="entry name" value="Sensor histidine kinase RcsC"/>
    <property type="match status" value="1"/>
</dbReference>
<dbReference type="InterPro" id="IPR015943">
    <property type="entry name" value="WD40/YVTN_repeat-like_dom_sf"/>
</dbReference>
<dbReference type="CDD" id="cd00082">
    <property type="entry name" value="HisKA"/>
    <property type="match status" value="1"/>
</dbReference>
<comment type="catalytic activity">
    <reaction evidence="1">
        <text>ATP + protein L-histidine = ADP + protein N-phospho-L-histidine.</text>
        <dbReference type="EC" id="2.7.13.3"/>
    </reaction>
</comment>
<dbReference type="Pfam" id="PF07494">
    <property type="entry name" value="Reg_prop"/>
    <property type="match status" value="11"/>
</dbReference>
<dbReference type="GO" id="GO:0000155">
    <property type="term" value="F:phosphorelay sensor kinase activity"/>
    <property type="evidence" value="ECO:0007669"/>
    <property type="project" value="InterPro"/>
</dbReference>
<organism evidence="15 16">
    <name type="scientific">Ohtaekwangia koreensis</name>
    <dbReference type="NCBI Taxonomy" id="688867"/>
    <lineage>
        <taxon>Bacteria</taxon>
        <taxon>Pseudomonadati</taxon>
        <taxon>Bacteroidota</taxon>
        <taxon>Cytophagia</taxon>
        <taxon>Cytophagales</taxon>
        <taxon>Fulvivirgaceae</taxon>
        <taxon>Ohtaekwangia</taxon>
    </lineage>
</organism>
<dbReference type="InterPro" id="IPR011110">
    <property type="entry name" value="Reg_prop"/>
</dbReference>
<dbReference type="Gene3D" id="2.60.40.10">
    <property type="entry name" value="Immunoglobulins"/>
    <property type="match status" value="1"/>
</dbReference>
<evidence type="ECO:0000256" key="2">
    <source>
        <dbReference type="ARBA" id="ARBA00012438"/>
    </source>
</evidence>
<dbReference type="OrthoDB" id="9809670at2"/>
<keyword evidence="12" id="KW-0472">Membrane</keyword>
<feature type="modified residue" description="4-aspartylphosphate" evidence="11">
    <location>
        <position position="1168"/>
    </location>
</feature>
<accession>A0A1T5KIN6</accession>
<feature type="modified residue" description="4-aspartylphosphate" evidence="11">
    <location>
        <position position="1307"/>
    </location>
</feature>
<evidence type="ECO:0000256" key="10">
    <source>
        <dbReference type="ARBA" id="ARBA00068150"/>
    </source>
</evidence>
<dbReference type="InterPro" id="IPR003661">
    <property type="entry name" value="HisK_dim/P_dom"/>
</dbReference>
<dbReference type="SUPFAM" id="SSF63829">
    <property type="entry name" value="Calcium-dependent phosphotriesterase"/>
    <property type="match status" value="2"/>
</dbReference>
<keyword evidence="12" id="KW-1133">Transmembrane helix</keyword>
<evidence type="ECO:0000313" key="16">
    <source>
        <dbReference type="Proteomes" id="UP000190961"/>
    </source>
</evidence>
<dbReference type="InterPro" id="IPR036890">
    <property type="entry name" value="HATPase_C_sf"/>
</dbReference>
<evidence type="ECO:0000256" key="9">
    <source>
        <dbReference type="ARBA" id="ARBA00064003"/>
    </source>
</evidence>
<dbReference type="PROSITE" id="PS50109">
    <property type="entry name" value="HIS_KIN"/>
    <property type="match status" value="1"/>
</dbReference>
<keyword evidence="12" id="KW-0812">Transmembrane</keyword>
<dbReference type="InterPro" id="IPR001789">
    <property type="entry name" value="Sig_transdc_resp-reg_receiver"/>
</dbReference>
<feature type="domain" description="Histidine kinase" evidence="13">
    <location>
        <begin position="876"/>
        <end position="1097"/>
    </location>
</feature>
<dbReference type="SMART" id="SM00388">
    <property type="entry name" value="HisKA"/>
    <property type="match status" value="1"/>
</dbReference>
<evidence type="ECO:0000256" key="1">
    <source>
        <dbReference type="ARBA" id="ARBA00000085"/>
    </source>
</evidence>
<evidence type="ECO:0000256" key="4">
    <source>
        <dbReference type="ARBA" id="ARBA00022679"/>
    </source>
</evidence>
<keyword evidence="3 11" id="KW-0597">Phosphoprotein</keyword>
<dbReference type="InterPro" id="IPR003594">
    <property type="entry name" value="HATPase_dom"/>
</dbReference>
<evidence type="ECO:0000259" key="13">
    <source>
        <dbReference type="PROSITE" id="PS50109"/>
    </source>
</evidence>
<dbReference type="SUPFAM" id="SSF47384">
    <property type="entry name" value="Homodimeric domain of signal transducing histidine kinase"/>
    <property type="match status" value="1"/>
</dbReference>
<feature type="domain" description="Response regulatory" evidence="14">
    <location>
        <begin position="1258"/>
        <end position="1373"/>
    </location>
</feature>
<dbReference type="Pfam" id="PF00512">
    <property type="entry name" value="HisKA"/>
    <property type="match status" value="1"/>
</dbReference>
<dbReference type="InterPro" id="IPR013783">
    <property type="entry name" value="Ig-like_fold"/>
</dbReference>
<dbReference type="Pfam" id="PF07495">
    <property type="entry name" value="Y_Y_Y"/>
    <property type="match status" value="1"/>
</dbReference>
<protein>
    <recommendedName>
        <fullName evidence="10">Sensory/regulatory protein RpfC</fullName>
        <ecNumber evidence="2">2.7.13.3</ecNumber>
    </recommendedName>
</protein>
<dbReference type="FunFam" id="1.10.287.130:FF:000002">
    <property type="entry name" value="Two-component osmosensing histidine kinase"/>
    <property type="match status" value="1"/>
</dbReference>
<name>A0A1T5KIN6_9BACT</name>
<proteinExistence type="predicted"/>
<dbReference type="SMART" id="SM00448">
    <property type="entry name" value="REC"/>
    <property type="match status" value="2"/>
</dbReference>
<sequence length="1383" mass="154952">MSSKSYKRIGIIITCILLLHYHALSQLQNIKFDHISSEAGLSHGNVLCILQDSRGLMWFGTREGVNKYDGYTFTTYNANENTYEGASNAVTDMKEDAAGNIWMTTQKGSLQMLDRKQDKILEFTDPDFSGPLSSIEIDNQGNLWIGTEGKGLARFNKKTKTFTYYSSQKANPSSISNNYIHSILEDSDHNLWIATFDGLDLFDKKSQTFTRFKPHEKNSDSLTVSGILCMFEDSKKQLWIGGVTGVNVIEKVSGKFKRFRNGDPQNMLPKNSITALQEDQKGNLWIGTQNGGLSVMDGKSNTFYNYVFEAGNSNSISDNSITSLLKDTKGNMWVGTFSHGVDFVGIDESRFSHYSSNTSGQGLSHNTVLGFFEDAKNNLWIATDGGGLNYFDSKDKTFTHYRHKAHDRNSICGDHVLKVIEDSKGNLWIGTWGNGLTVFNKEKNTFKHFRHDPANANSLINDNIITLYEDRQQNIWVGAFSGGVNLYDPSQDNFIRYNTVLNHPDGFNNNKCINQIMEDSQGNFWVGSEGIGLCLLDKTSKTFVPFNNNPGKNSVSNNSVLTIFEDSHKRLWAGTRGGLNLFDRDRKTFRSFHKSDGLPAEQILGILEDSHGNLWLSTSNGISRFNPENNTFKNFGIDDGLQGKEFITNAVCESRTGAMYFGGPNGFNEFYPDSITEKSYDPPIVFTDFQLFNKAVKISGSPEDNSPLRQHISETKSIVLPHSASVLSFGFASLNYTSNEKKQYAYKLEGFDKEWNYVGTKHSVTYTNLDGGNYTLRVKGLNNQGEWSSKMATLSITITPPFWMTWWFRSASVFLIIGCFASFFIIRMNIIKRQKEALQLQVETRTMQLARSTEEERKARMEAEQANKAKSVFLATMSHEIRTPMNGVIGMASLLRETPLNDEQIEYLEIIHNSGESLLSVINDILDFSKIESGNMELDLYDFDLRGCIEEVLDVFSAKAASVGLDLLYQVDSNVPNTILGDKLRLRQILINLVGNAIKFTKHGEIFVSVSAQEQEQDTLKLEFQISDTGIGIPADKLGRLFKAFSQVDSSTTRKYGGTGLGLVITEKLVTLMSGEISVQSTPGQGTTFTFTIQAQAGKTPVINYIHFSTDGLQGKRILVVDDNSTNCRILQTQLQQWRLASVVASSAEKALDILTQENFNFDLIITDMQMPVMDGVGFAKRVRELSKDLPIVLLSSIGDEKKKEYEHLFSQILNKPVKQRVLSNAIMGLLKKGSKLTPPSTESRKISSELAQKYPLKILIAEDNAVNQTLAIRALNKLGYLSEVATDGLAVLDKLRQFQFDLIFMDVQMPEMDGLEATRHIRKKIGNQPVIIAMTANAMSEDKVICFEAGMDDYVSKPFKLDTLMDMLEKWGKIIHDKKDKS</sequence>
<dbReference type="PANTHER" id="PTHR45339:SF1">
    <property type="entry name" value="HYBRID SIGNAL TRANSDUCTION HISTIDINE KINASE J"/>
    <property type="match status" value="1"/>
</dbReference>
<dbReference type="CDD" id="cd16922">
    <property type="entry name" value="HATPase_EvgS-ArcB-TorS-like"/>
    <property type="match status" value="1"/>
</dbReference>
<dbReference type="RefSeq" id="WP_159453656.1">
    <property type="nucleotide sequence ID" value="NZ_FUZU01000001.1"/>
</dbReference>
<keyword evidence="5" id="KW-0547">Nucleotide-binding</keyword>
<dbReference type="CDD" id="cd00156">
    <property type="entry name" value="REC"/>
    <property type="match status" value="1"/>
</dbReference>
<dbReference type="InterPro" id="IPR011123">
    <property type="entry name" value="Y_Y_Y"/>
</dbReference>
<dbReference type="Proteomes" id="UP000190961">
    <property type="component" value="Unassembled WGS sequence"/>
</dbReference>
<dbReference type="SMART" id="SM00387">
    <property type="entry name" value="HATPase_c"/>
    <property type="match status" value="1"/>
</dbReference>
<keyword evidence="16" id="KW-1185">Reference proteome</keyword>
<dbReference type="InterPro" id="IPR004358">
    <property type="entry name" value="Sig_transdc_His_kin-like_C"/>
</dbReference>
<comment type="subunit">
    <text evidence="9">At low DSF concentrations, interacts with RpfF.</text>
</comment>
<evidence type="ECO:0000313" key="15">
    <source>
        <dbReference type="EMBL" id="SKC63295.1"/>
    </source>
</evidence>
<keyword evidence="7" id="KW-0067">ATP-binding</keyword>
<dbReference type="PANTHER" id="PTHR45339">
    <property type="entry name" value="HYBRID SIGNAL TRANSDUCTION HISTIDINE KINASE J"/>
    <property type="match status" value="1"/>
</dbReference>
<dbReference type="EC" id="2.7.13.3" evidence="2"/>
<dbReference type="PRINTS" id="PR00344">
    <property type="entry name" value="BCTRLSENSOR"/>
</dbReference>
<feature type="domain" description="Response regulatory" evidence="14">
    <location>
        <begin position="1117"/>
        <end position="1231"/>
    </location>
</feature>
<feature type="transmembrane region" description="Helical" evidence="12">
    <location>
        <begin position="806"/>
        <end position="826"/>
    </location>
</feature>
<reference evidence="15 16" key="1">
    <citation type="submission" date="2017-02" db="EMBL/GenBank/DDBJ databases">
        <authorList>
            <person name="Peterson S.W."/>
        </authorList>
    </citation>
    <scope>NUCLEOTIDE SEQUENCE [LARGE SCALE GENOMIC DNA]</scope>
    <source>
        <strain evidence="15 16">DSM 25262</strain>
    </source>
</reference>
<dbReference type="SUPFAM" id="SSF55874">
    <property type="entry name" value="ATPase domain of HSP90 chaperone/DNA topoisomerase II/histidine kinase"/>
    <property type="match status" value="1"/>
</dbReference>
<dbReference type="PROSITE" id="PS50110">
    <property type="entry name" value="RESPONSE_REGULATORY"/>
    <property type="match status" value="2"/>
</dbReference>
<evidence type="ECO:0000256" key="12">
    <source>
        <dbReference type="SAM" id="Phobius"/>
    </source>
</evidence>
<evidence type="ECO:0000256" key="11">
    <source>
        <dbReference type="PROSITE-ProRule" id="PRU00169"/>
    </source>
</evidence>
<keyword evidence="6 15" id="KW-0418">Kinase</keyword>
<dbReference type="SUPFAM" id="SSF52172">
    <property type="entry name" value="CheY-like"/>
    <property type="match status" value="2"/>
</dbReference>
<dbReference type="Gene3D" id="1.10.287.130">
    <property type="match status" value="1"/>
</dbReference>
<dbReference type="Gene3D" id="3.40.50.2300">
    <property type="match status" value="2"/>
</dbReference>
<dbReference type="Pfam" id="PF02518">
    <property type="entry name" value="HATPase_c"/>
    <property type="match status" value="1"/>
</dbReference>
<keyword evidence="4" id="KW-0808">Transferase</keyword>
<dbReference type="Gene3D" id="2.130.10.10">
    <property type="entry name" value="YVTN repeat-like/Quinoprotein amine dehydrogenase"/>
    <property type="match status" value="2"/>
</dbReference>
<evidence type="ECO:0000256" key="7">
    <source>
        <dbReference type="ARBA" id="ARBA00022840"/>
    </source>
</evidence>
<evidence type="ECO:0000256" key="5">
    <source>
        <dbReference type="ARBA" id="ARBA00022741"/>
    </source>
</evidence>
<gene>
    <name evidence="15" type="ORF">SAMN05660236_2209</name>
</gene>
<dbReference type="Pfam" id="PF00072">
    <property type="entry name" value="Response_reg"/>
    <property type="match status" value="2"/>
</dbReference>